<keyword evidence="4 8" id="KW-0812">Transmembrane</keyword>
<evidence type="ECO:0000256" key="4">
    <source>
        <dbReference type="ARBA" id="ARBA00022692"/>
    </source>
</evidence>
<evidence type="ECO:0000256" key="6">
    <source>
        <dbReference type="ARBA" id="ARBA00023136"/>
    </source>
</evidence>
<dbReference type="PANTHER" id="PTHR30386:SF28">
    <property type="entry name" value="EXPORTED PROTEIN"/>
    <property type="match status" value="1"/>
</dbReference>
<dbReference type="Pfam" id="PF26002">
    <property type="entry name" value="Beta-barrel_AprE"/>
    <property type="match status" value="1"/>
</dbReference>
<dbReference type="PRINTS" id="PR01490">
    <property type="entry name" value="RTXTOXIND"/>
</dbReference>
<dbReference type="SUPFAM" id="SSF111369">
    <property type="entry name" value="HlyD-like secretion proteins"/>
    <property type="match status" value="1"/>
</dbReference>
<keyword evidence="6 8" id="KW-0472">Membrane</keyword>
<feature type="coiled-coil region" evidence="7">
    <location>
        <begin position="134"/>
        <end position="170"/>
    </location>
</feature>
<comment type="similarity">
    <text evidence="2">Belongs to the membrane fusion protein (MFP) (TC 8.A.1) family.</text>
</comment>
<evidence type="ECO:0000256" key="3">
    <source>
        <dbReference type="ARBA" id="ARBA00022448"/>
    </source>
</evidence>
<proteinExistence type="inferred from homology"/>
<evidence type="ECO:0000256" key="8">
    <source>
        <dbReference type="SAM" id="Phobius"/>
    </source>
</evidence>
<dbReference type="AlphaFoldDB" id="A0A1C4DHW6"/>
<dbReference type="EMBL" id="FMBA01000075">
    <property type="protein sequence ID" value="SCC30979.1"/>
    <property type="molecule type" value="Genomic_DNA"/>
</dbReference>
<evidence type="ECO:0000313" key="10">
    <source>
        <dbReference type="EMBL" id="SCC30979.1"/>
    </source>
</evidence>
<keyword evidence="3" id="KW-0813">Transport</keyword>
<dbReference type="OrthoDB" id="9775513at2"/>
<evidence type="ECO:0000256" key="5">
    <source>
        <dbReference type="ARBA" id="ARBA00022989"/>
    </source>
</evidence>
<organism evidence="10 11">
    <name type="scientific">Gilliamella intestini</name>
    <dbReference type="NCBI Taxonomy" id="1798183"/>
    <lineage>
        <taxon>Bacteria</taxon>
        <taxon>Pseudomonadati</taxon>
        <taxon>Pseudomonadota</taxon>
        <taxon>Gammaproteobacteria</taxon>
        <taxon>Orbales</taxon>
        <taxon>Orbaceae</taxon>
        <taxon>Gilliamella</taxon>
    </lineage>
</organism>
<evidence type="ECO:0000256" key="1">
    <source>
        <dbReference type="ARBA" id="ARBA00004167"/>
    </source>
</evidence>
<dbReference type="InterPro" id="IPR006144">
    <property type="entry name" value="Secretion_HlyD_CS"/>
</dbReference>
<keyword evidence="5 8" id="KW-1133">Transmembrane helix</keyword>
<dbReference type="InterPro" id="IPR050739">
    <property type="entry name" value="MFP"/>
</dbReference>
<dbReference type="PANTHER" id="PTHR30386">
    <property type="entry name" value="MEMBRANE FUSION SUBUNIT OF EMRAB-TOLC MULTIDRUG EFFLUX PUMP"/>
    <property type="match status" value="1"/>
</dbReference>
<dbReference type="GO" id="GO:0016020">
    <property type="term" value="C:membrane"/>
    <property type="evidence" value="ECO:0007669"/>
    <property type="project" value="UniProtKB-SubCell"/>
</dbReference>
<dbReference type="InterPro" id="IPR058982">
    <property type="entry name" value="Beta-barrel_AprE"/>
</dbReference>
<dbReference type="PROSITE" id="PS00543">
    <property type="entry name" value="HLYD_FAMILY"/>
    <property type="match status" value="1"/>
</dbReference>
<name>A0A1C4DHW6_9GAMM</name>
<dbReference type="RefSeq" id="WP_091125950.1">
    <property type="nucleotide sequence ID" value="NZ_FMBA01000075.1"/>
</dbReference>
<dbReference type="GO" id="GO:0009306">
    <property type="term" value="P:protein secretion"/>
    <property type="evidence" value="ECO:0007669"/>
    <property type="project" value="InterPro"/>
</dbReference>
<feature type="domain" description="AprE-like beta-barrel" evidence="9">
    <location>
        <begin position="305"/>
        <end position="400"/>
    </location>
</feature>
<reference evidence="11" key="1">
    <citation type="submission" date="2016-08" db="EMBL/GenBank/DDBJ databases">
        <authorList>
            <person name="Varghese N."/>
            <person name="Submissions Spin"/>
        </authorList>
    </citation>
    <scope>NUCLEOTIDE SEQUENCE [LARGE SCALE GENOMIC DNA]</scope>
    <source>
        <strain evidence="11">R-53144</strain>
    </source>
</reference>
<evidence type="ECO:0000256" key="7">
    <source>
        <dbReference type="SAM" id="Coils"/>
    </source>
</evidence>
<feature type="coiled-coil region" evidence="7">
    <location>
        <begin position="207"/>
        <end position="259"/>
    </location>
</feature>
<dbReference type="Gene3D" id="2.40.30.170">
    <property type="match status" value="1"/>
</dbReference>
<accession>A0A1C4DHW6</accession>
<gene>
    <name evidence="10" type="ORF">GA0061080_10753</name>
</gene>
<sequence>MNQFINSLYRKDAIDHNKVKYCGQILLTSSYSTRVLTCLFSLLFFFILLFFIFFSYGRKITITGTLLPMEGIIRILPSESGIIDEVLVHENQLVKQGDKLFILKNSNFSPIQADLEKFLLKRKANLVNKHEILLKQYILKIQLAKQSKNNLELEKKLLESQIEVQEERVNILSKFVQKYKKLLNSNNISSLEHDERKSDLLEQQSILFDLQRKLTSLNRDIDSLEIELLELPLQKQKDCTKFEQEIDAIEREIAENDAQKFIIISAPKDGIISTIMVSNGQSIEENNLIATILPKDFILEGNLFIPSRSLGFIKIGMPVLLRYQAYPYQKFGQHTGIITEISNNTVQINELKSLGIYSQQSYNEKDAYYRVKVKLKNQDILAYGQHYPLKIGMSLEANIMLEDRKIYEWILEPLFSINGSLL</sequence>
<dbReference type="Gene3D" id="2.40.50.100">
    <property type="match status" value="1"/>
</dbReference>
<keyword evidence="7" id="KW-0175">Coiled coil</keyword>
<evidence type="ECO:0000259" key="9">
    <source>
        <dbReference type="Pfam" id="PF26002"/>
    </source>
</evidence>
<protein>
    <submittedName>
        <fullName evidence="10">Membrane fusion protein</fullName>
    </submittedName>
</protein>
<keyword evidence="11" id="KW-1185">Reference proteome</keyword>
<dbReference type="Proteomes" id="UP000199698">
    <property type="component" value="Unassembled WGS sequence"/>
</dbReference>
<comment type="subcellular location">
    <subcellularLocation>
        <location evidence="1">Membrane</location>
        <topology evidence="1">Single-pass membrane protein</topology>
    </subcellularLocation>
</comment>
<dbReference type="STRING" id="1798183.GA0061080_10753"/>
<evidence type="ECO:0000256" key="2">
    <source>
        <dbReference type="ARBA" id="ARBA00009477"/>
    </source>
</evidence>
<feature type="transmembrane region" description="Helical" evidence="8">
    <location>
        <begin position="35"/>
        <end position="56"/>
    </location>
</feature>
<evidence type="ECO:0000313" key="11">
    <source>
        <dbReference type="Proteomes" id="UP000199698"/>
    </source>
</evidence>